<dbReference type="FunCoup" id="A0A2T3ATW5">
    <property type="interactions" value="122"/>
</dbReference>
<keyword evidence="2 5" id="KW-0808">Transferase</keyword>
<accession>A0A2T3ATW5</accession>
<evidence type="ECO:0008006" key="10">
    <source>
        <dbReference type="Google" id="ProtNLM"/>
    </source>
</evidence>
<dbReference type="Gene3D" id="3.30.460.10">
    <property type="entry name" value="Beta Polymerase, domain 2"/>
    <property type="match status" value="1"/>
</dbReference>
<dbReference type="RefSeq" id="XP_024718114.1">
    <property type="nucleotide sequence ID" value="XM_024861198.1"/>
</dbReference>
<dbReference type="GO" id="GO:0001680">
    <property type="term" value="P:tRNA 3'-terminal CCA addition"/>
    <property type="evidence" value="ECO:0007669"/>
    <property type="project" value="TreeGrafter"/>
</dbReference>
<keyword evidence="3" id="KW-0547">Nucleotide-binding</keyword>
<dbReference type="GO" id="GO:0052927">
    <property type="term" value="F:CC tRNA cytidylyltransferase activity"/>
    <property type="evidence" value="ECO:0007669"/>
    <property type="project" value="TreeGrafter"/>
</dbReference>
<dbReference type="Pfam" id="PF01743">
    <property type="entry name" value="PolyA_pol"/>
    <property type="match status" value="1"/>
</dbReference>
<dbReference type="GO" id="GO:0052929">
    <property type="term" value="F:ATP:3'-cytidine-cytidine-tRNA adenylyltransferase activity"/>
    <property type="evidence" value="ECO:0007669"/>
    <property type="project" value="TreeGrafter"/>
</dbReference>
<dbReference type="InterPro" id="IPR032828">
    <property type="entry name" value="PolyA_RNA-bd"/>
</dbReference>
<dbReference type="OrthoDB" id="445712at2759"/>
<dbReference type="PANTHER" id="PTHR13734:SF5">
    <property type="entry name" value="CCA TRNA NUCLEOTIDYLTRANSFERASE, MITOCHONDRIAL"/>
    <property type="match status" value="1"/>
</dbReference>
<reference evidence="8 9" key="1">
    <citation type="journal article" date="2018" name="New Phytol.">
        <title>Comparative genomics and transcriptomics depict ericoid mycorrhizal fungi as versatile saprotrophs and plant mutualists.</title>
        <authorList>
            <person name="Martino E."/>
            <person name="Morin E."/>
            <person name="Grelet G.A."/>
            <person name="Kuo A."/>
            <person name="Kohler A."/>
            <person name="Daghino S."/>
            <person name="Barry K.W."/>
            <person name="Cichocki N."/>
            <person name="Clum A."/>
            <person name="Dockter R.B."/>
            <person name="Hainaut M."/>
            <person name="Kuo R.C."/>
            <person name="LaButti K."/>
            <person name="Lindahl B.D."/>
            <person name="Lindquist E.A."/>
            <person name="Lipzen A."/>
            <person name="Khouja H.R."/>
            <person name="Magnuson J."/>
            <person name="Murat C."/>
            <person name="Ohm R.A."/>
            <person name="Singer S.W."/>
            <person name="Spatafora J.W."/>
            <person name="Wang M."/>
            <person name="Veneault-Fourrey C."/>
            <person name="Henrissat B."/>
            <person name="Grigoriev I.V."/>
            <person name="Martin F.M."/>
            <person name="Perotto S."/>
        </authorList>
    </citation>
    <scope>NUCLEOTIDE SEQUENCE [LARGE SCALE GENOMIC DNA]</scope>
    <source>
        <strain evidence="8 9">ATCC 22711</strain>
    </source>
</reference>
<dbReference type="FunFam" id="3.30.460.10:FF:000019">
    <property type="entry name" value="tRNA nucleotidyltransferase cca2"/>
    <property type="match status" value="1"/>
</dbReference>
<protein>
    <recommendedName>
        <fullName evidence="10">Poly A polymerase head domain-containing protein</fullName>
    </recommendedName>
</protein>
<dbReference type="AlphaFoldDB" id="A0A2T3ATW5"/>
<evidence type="ECO:0000256" key="1">
    <source>
        <dbReference type="ARBA" id="ARBA00007265"/>
    </source>
</evidence>
<dbReference type="InterPro" id="IPR002646">
    <property type="entry name" value="PolA_pol_head_dom"/>
</dbReference>
<organism evidence="8 9">
    <name type="scientific">Amorphotheca resinae ATCC 22711</name>
    <dbReference type="NCBI Taxonomy" id="857342"/>
    <lineage>
        <taxon>Eukaryota</taxon>
        <taxon>Fungi</taxon>
        <taxon>Dikarya</taxon>
        <taxon>Ascomycota</taxon>
        <taxon>Pezizomycotina</taxon>
        <taxon>Leotiomycetes</taxon>
        <taxon>Helotiales</taxon>
        <taxon>Amorphothecaceae</taxon>
        <taxon>Amorphotheca</taxon>
    </lineage>
</organism>
<keyword evidence="4 5" id="KW-0694">RNA-binding</keyword>
<dbReference type="SUPFAM" id="SSF81301">
    <property type="entry name" value="Nucleotidyltransferase"/>
    <property type="match status" value="1"/>
</dbReference>
<dbReference type="PANTHER" id="PTHR13734">
    <property type="entry name" value="TRNA-NUCLEOTIDYLTRANSFERASE"/>
    <property type="match status" value="1"/>
</dbReference>
<name>A0A2T3ATW5_AMORE</name>
<evidence type="ECO:0000256" key="4">
    <source>
        <dbReference type="ARBA" id="ARBA00022884"/>
    </source>
</evidence>
<dbReference type="GO" id="GO:0000166">
    <property type="term" value="F:nucleotide binding"/>
    <property type="evidence" value="ECO:0007669"/>
    <property type="project" value="UniProtKB-KW"/>
</dbReference>
<dbReference type="STRING" id="857342.A0A2T3ATW5"/>
<keyword evidence="9" id="KW-1185">Reference proteome</keyword>
<proteinExistence type="inferred from homology"/>
<evidence type="ECO:0000313" key="9">
    <source>
        <dbReference type="Proteomes" id="UP000241818"/>
    </source>
</evidence>
<comment type="similarity">
    <text evidence="1 5">Belongs to the tRNA nucleotidyltransferase/poly(A) polymerase family.</text>
</comment>
<dbReference type="Gene3D" id="1.10.3090.10">
    <property type="entry name" value="cca-adding enzyme, domain 2"/>
    <property type="match status" value="1"/>
</dbReference>
<dbReference type="InParanoid" id="A0A2T3ATW5"/>
<evidence type="ECO:0000313" key="8">
    <source>
        <dbReference type="EMBL" id="PSS10935.1"/>
    </source>
</evidence>
<feature type="domain" description="tRNA nucleotidyltransferase/poly(A) polymerase RNA and SrmB- binding" evidence="7">
    <location>
        <begin position="211"/>
        <end position="270"/>
    </location>
</feature>
<dbReference type="GO" id="GO:0003723">
    <property type="term" value="F:RNA binding"/>
    <property type="evidence" value="ECO:0007669"/>
    <property type="project" value="UniProtKB-KW"/>
</dbReference>
<sequence>MATTRITLSPRETQLRNLLLDVARFIDESKEIKENIELRFAGGWVRDKLLNIESHDIDTAINVMTGDSFCLKMKDYLENEENLRKHSLEPEDIGSLHKILAKPEKSKHLETVTTKLFGFDLDFVNLRKETYSEDSRNPQMEFGTAIEDADRRDATINALFYNLHSDEVEDFVGGLVDLKAQRIRTPMEPEQTFKDDPLRVLRLIRFASRLDFTIDAESEKWMSNATVMEALKLKISRERVGVEVEKMLKGNDPRSSLQYFDRLGLYSTIFTDPTAKDFPVPSTDNWSIVYDCLHALKANETPGSIYHALVRSEDAKYNSWLLAALAPWASIPNPPQSGPKPPILFGTRVIQEGIKANSKICNLVNGAFKNYAQLTELKNAVVEGLALIHERDTVGMRIRKWNVDGGNWRLQALFALLVEVMGRVGSQGVPLSTVLSEWQGLIDHLESMDIMDAPAEKPLIDGKMLMAEFNAKGGVWTKGALDICMAWQLRNPGATSPEDLKAALEEVRKKSDELQIPMKK</sequence>
<gene>
    <name evidence="8" type="ORF">M430DRAFT_108272</name>
</gene>
<dbReference type="CDD" id="cd05398">
    <property type="entry name" value="NT_ClassII-CCAase"/>
    <property type="match status" value="1"/>
</dbReference>
<feature type="domain" description="Poly A polymerase head" evidence="6">
    <location>
        <begin position="38"/>
        <end position="184"/>
    </location>
</feature>
<dbReference type="InterPro" id="IPR043519">
    <property type="entry name" value="NT_sf"/>
</dbReference>
<evidence type="ECO:0000256" key="5">
    <source>
        <dbReference type="RuleBase" id="RU003953"/>
    </source>
</evidence>
<dbReference type="GeneID" id="36569279"/>
<dbReference type="Proteomes" id="UP000241818">
    <property type="component" value="Unassembled WGS sequence"/>
</dbReference>
<evidence type="ECO:0000259" key="7">
    <source>
        <dbReference type="Pfam" id="PF12627"/>
    </source>
</evidence>
<dbReference type="EMBL" id="KZ679016">
    <property type="protein sequence ID" value="PSS10935.1"/>
    <property type="molecule type" value="Genomic_DNA"/>
</dbReference>
<dbReference type="Pfam" id="PF12627">
    <property type="entry name" value="PolyA_pol_RNAbd"/>
    <property type="match status" value="1"/>
</dbReference>
<evidence type="ECO:0000256" key="3">
    <source>
        <dbReference type="ARBA" id="ARBA00022741"/>
    </source>
</evidence>
<dbReference type="GO" id="GO:0005739">
    <property type="term" value="C:mitochondrion"/>
    <property type="evidence" value="ECO:0007669"/>
    <property type="project" value="UniProtKB-ARBA"/>
</dbReference>
<dbReference type="SUPFAM" id="SSF81891">
    <property type="entry name" value="Poly A polymerase C-terminal region-like"/>
    <property type="match status" value="1"/>
</dbReference>
<evidence type="ECO:0000256" key="2">
    <source>
        <dbReference type="ARBA" id="ARBA00022679"/>
    </source>
</evidence>
<evidence type="ECO:0000259" key="6">
    <source>
        <dbReference type="Pfam" id="PF01743"/>
    </source>
</evidence>